<accession>A0A6J6DU85</accession>
<organism evidence="1">
    <name type="scientific">freshwater metagenome</name>
    <dbReference type="NCBI Taxonomy" id="449393"/>
    <lineage>
        <taxon>unclassified sequences</taxon>
        <taxon>metagenomes</taxon>
        <taxon>ecological metagenomes</taxon>
    </lineage>
</organism>
<protein>
    <submittedName>
        <fullName evidence="1">Unannotated protein</fullName>
    </submittedName>
</protein>
<dbReference type="AlphaFoldDB" id="A0A6J6DU85"/>
<name>A0A6J6DU85_9ZZZZ</name>
<reference evidence="1" key="1">
    <citation type="submission" date="2020-05" db="EMBL/GenBank/DDBJ databases">
        <authorList>
            <person name="Chiriac C."/>
            <person name="Salcher M."/>
            <person name="Ghai R."/>
            <person name="Kavagutti S V."/>
        </authorList>
    </citation>
    <scope>NUCLEOTIDE SEQUENCE</scope>
</reference>
<gene>
    <name evidence="1" type="ORF">UFOPK1572_01146</name>
</gene>
<proteinExistence type="predicted"/>
<evidence type="ECO:0000313" key="1">
    <source>
        <dbReference type="EMBL" id="CAB4566784.1"/>
    </source>
</evidence>
<sequence>MGLCLQCHGHLLESPKGDPQGFPPLATIPKDLLRGPPRLDTPAGNRIPSLLRAAMRSNKRDDPRAISMHPCHRDETQTLMSYPQADHELQDCRDQRREPRLLQLPQNTSPSAKRISLALQLQKHQNTDFSLRYHWNVQLRCPIPKSHVPNNHPLRECLATYVQNSCDCGKDRLHEWHPAQSELLLVQVSGLLEYLLSPET</sequence>
<dbReference type="EMBL" id="CAEZTC010000157">
    <property type="protein sequence ID" value="CAB4566784.1"/>
    <property type="molecule type" value="Genomic_DNA"/>
</dbReference>